<evidence type="ECO:0000259" key="9">
    <source>
        <dbReference type="PROSITE" id="PS50157"/>
    </source>
</evidence>
<gene>
    <name evidence="12" type="primary">LOC114859306</name>
</gene>
<feature type="domain" description="C2H2-type" evidence="9">
    <location>
        <begin position="248"/>
        <end position="275"/>
    </location>
</feature>
<evidence type="ECO:0000256" key="6">
    <source>
        <dbReference type="PROSITE-ProRule" id="PRU00042"/>
    </source>
</evidence>
<dbReference type="Pfam" id="PF00096">
    <property type="entry name" value="zf-C2H2"/>
    <property type="match status" value="1"/>
</dbReference>
<dbReference type="SUPFAM" id="SSF57716">
    <property type="entry name" value="Glucocorticoid receptor-like (DNA-binding domain)"/>
    <property type="match status" value="1"/>
</dbReference>
<organism evidence="11 12">
    <name type="scientific">Betta splendens</name>
    <name type="common">Siamese fighting fish</name>
    <dbReference type="NCBI Taxonomy" id="158456"/>
    <lineage>
        <taxon>Eukaryota</taxon>
        <taxon>Metazoa</taxon>
        <taxon>Chordata</taxon>
        <taxon>Craniata</taxon>
        <taxon>Vertebrata</taxon>
        <taxon>Euteleostomi</taxon>
        <taxon>Actinopterygii</taxon>
        <taxon>Neopterygii</taxon>
        <taxon>Teleostei</taxon>
        <taxon>Neoteleostei</taxon>
        <taxon>Acanthomorphata</taxon>
        <taxon>Anabantaria</taxon>
        <taxon>Anabantiformes</taxon>
        <taxon>Anabantoidei</taxon>
        <taxon>Osphronemidae</taxon>
        <taxon>Betta</taxon>
    </lineage>
</organism>
<keyword evidence="4" id="KW-0862">Zinc</keyword>
<evidence type="ECO:0000256" key="1">
    <source>
        <dbReference type="ARBA" id="ARBA00022723"/>
    </source>
</evidence>
<dbReference type="GO" id="GO:0003677">
    <property type="term" value="F:DNA binding"/>
    <property type="evidence" value="ECO:0007669"/>
    <property type="project" value="UniProtKB-UniRule"/>
</dbReference>
<evidence type="ECO:0000256" key="4">
    <source>
        <dbReference type="ARBA" id="ARBA00022833"/>
    </source>
</evidence>
<dbReference type="GO" id="GO:0008270">
    <property type="term" value="F:zinc ion binding"/>
    <property type="evidence" value="ECO:0007669"/>
    <property type="project" value="UniProtKB-KW"/>
</dbReference>
<dbReference type="InterPro" id="IPR006612">
    <property type="entry name" value="THAP_Znf"/>
</dbReference>
<keyword evidence="1" id="KW-0479">Metal-binding</keyword>
<dbReference type="InterPro" id="IPR036236">
    <property type="entry name" value="Znf_C2H2_sf"/>
</dbReference>
<dbReference type="InParanoid" id="A0A6P7N1M9"/>
<dbReference type="InterPro" id="IPR013087">
    <property type="entry name" value="Znf_C2H2_type"/>
</dbReference>
<evidence type="ECO:0000256" key="3">
    <source>
        <dbReference type="ARBA" id="ARBA00022771"/>
    </source>
</evidence>
<dbReference type="Pfam" id="PF05485">
    <property type="entry name" value="THAP"/>
    <property type="match status" value="1"/>
</dbReference>
<dbReference type="RefSeq" id="XP_029013192.1">
    <property type="nucleotide sequence ID" value="XM_029157359.3"/>
</dbReference>
<proteinExistence type="predicted"/>
<feature type="compositionally biased region" description="Polar residues" evidence="8">
    <location>
        <begin position="310"/>
        <end position="320"/>
    </location>
</feature>
<reference evidence="12" key="1">
    <citation type="submission" date="2025-08" db="UniProtKB">
        <authorList>
            <consortium name="RefSeq"/>
        </authorList>
    </citation>
    <scope>IDENTIFICATION</scope>
</reference>
<feature type="region of interest" description="Disordered" evidence="8">
    <location>
        <begin position="131"/>
        <end position="174"/>
    </location>
</feature>
<keyword evidence="2" id="KW-0677">Repeat</keyword>
<feature type="domain" description="C2H2-type" evidence="9">
    <location>
        <begin position="193"/>
        <end position="220"/>
    </location>
</feature>
<evidence type="ECO:0000313" key="12">
    <source>
        <dbReference type="RefSeq" id="XP_029013192.1"/>
    </source>
</evidence>
<dbReference type="SUPFAM" id="SSF57667">
    <property type="entry name" value="beta-beta-alpha zinc fingers"/>
    <property type="match status" value="2"/>
</dbReference>
<feature type="domain" description="C2H2-type" evidence="9">
    <location>
        <begin position="222"/>
        <end position="249"/>
    </location>
</feature>
<accession>A0A6P7N1M9</accession>
<evidence type="ECO:0000259" key="10">
    <source>
        <dbReference type="PROSITE" id="PS50950"/>
    </source>
</evidence>
<dbReference type="SMART" id="SM00355">
    <property type="entry name" value="ZnF_C2H2"/>
    <property type="match status" value="3"/>
</dbReference>
<dbReference type="PROSITE" id="PS50157">
    <property type="entry name" value="ZINC_FINGER_C2H2_2"/>
    <property type="match status" value="3"/>
</dbReference>
<dbReference type="Proteomes" id="UP000515150">
    <property type="component" value="Chromosome 7"/>
</dbReference>
<name>A0A6P7N1M9_BETSP</name>
<dbReference type="Gene3D" id="3.30.160.60">
    <property type="entry name" value="Classic Zinc Finger"/>
    <property type="match status" value="2"/>
</dbReference>
<feature type="compositionally biased region" description="Basic and acidic residues" evidence="8">
    <location>
        <begin position="145"/>
        <end position="157"/>
    </location>
</feature>
<evidence type="ECO:0000256" key="8">
    <source>
        <dbReference type="SAM" id="MobiDB-lite"/>
    </source>
</evidence>
<sequence length="505" mass="55991">MSACCVPGCKNRNSAANTIKFYRIPSGKRPFQANRRRLWLRAIHGAGGSTEEIKSGARICGAHFVSGEASLDHDDPDFVPSVFASNKHKRRVKRLYGRRRRRRNKAAGKTAPPDDESPVDLQAFACLESESELPDATGTTSEPSLPKEVEPLSKADEATLSTNSPSLSAHTNQSCAPSPVVLLKSVVAPAGGFQCELCSRNFAQVSELLQHKLGHDKDKNTYICEICGKHLLGQSDFAEHQRFHVESYSCNMCHRSFSTSQNLKRHKLLHVKDGRKCPLCGILFCRRHNHILFLPKPDPMSESEPDCSDTEPQNLNSSLMPENKQMEKSISSEAPAPQKPATRVFAPQAPAPQISVPQVSATQILALQIPEPEEPAPKTLAPQIHATRIFAPQEPGLQSIFSLPRPPPPVPKYLRTSSRRKGRQDAASLPPPPPKHSELPASLRVFSPLYLTSASLEVKRNYEYILSKPKKKVKQEVEQPLFSPNARGDRQVRKQRVAYDMEIVL</sequence>
<evidence type="ECO:0000256" key="5">
    <source>
        <dbReference type="ARBA" id="ARBA00023125"/>
    </source>
</evidence>
<dbReference type="KEGG" id="bspl:114859306"/>
<keyword evidence="11" id="KW-1185">Reference proteome</keyword>
<dbReference type="SMART" id="SM00980">
    <property type="entry name" value="THAP"/>
    <property type="match status" value="1"/>
</dbReference>
<feature type="compositionally biased region" description="Polar residues" evidence="8">
    <location>
        <begin position="159"/>
        <end position="174"/>
    </location>
</feature>
<dbReference type="PANTHER" id="PTHR24409">
    <property type="entry name" value="ZINC FINGER PROTEIN 142"/>
    <property type="match status" value="1"/>
</dbReference>
<feature type="region of interest" description="Disordered" evidence="8">
    <location>
        <begin position="297"/>
        <end position="340"/>
    </location>
</feature>
<evidence type="ECO:0000256" key="7">
    <source>
        <dbReference type="PROSITE-ProRule" id="PRU00309"/>
    </source>
</evidence>
<dbReference type="PROSITE" id="PS00028">
    <property type="entry name" value="ZINC_FINGER_C2H2_1"/>
    <property type="match status" value="3"/>
</dbReference>
<dbReference type="PROSITE" id="PS50950">
    <property type="entry name" value="ZF_THAP"/>
    <property type="match status" value="1"/>
</dbReference>
<dbReference type="OrthoDB" id="8922241at2759"/>
<keyword evidence="5 7" id="KW-0238">DNA-binding</keyword>
<feature type="region of interest" description="Disordered" evidence="8">
    <location>
        <begin position="89"/>
        <end position="119"/>
    </location>
</feature>
<feature type="domain" description="THAP-type" evidence="10">
    <location>
        <begin position="1"/>
        <end position="83"/>
    </location>
</feature>
<feature type="region of interest" description="Disordered" evidence="8">
    <location>
        <begin position="398"/>
        <end position="440"/>
    </location>
</feature>
<feature type="compositionally biased region" description="Basic residues" evidence="8">
    <location>
        <begin position="89"/>
        <end position="106"/>
    </location>
</feature>
<protein>
    <submittedName>
        <fullName evidence="12">Zinc finger protein 628-like isoform X1</fullName>
    </submittedName>
</protein>
<dbReference type="GeneID" id="114859306"/>
<dbReference type="AlphaFoldDB" id="A0A6P7N1M9"/>
<keyword evidence="3 6" id="KW-0863">Zinc-finger</keyword>
<evidence type="ECO:0000313" key="11">
    <source>
        <dbReference type="Proteomes" id="UP000515150"/>
    </source>
</evidence>
<evidence type="ECO:0000256" key="2">
    <source>
        <dbReference type="ARBA" id="ARBA00022737"/>
    </source>
</evidence>